<feature type="transmembrane region" description="Helical" evidence="1">
    <location>
        <begin position="26"/>
        <end position="45"/>
    </location>
</feature>
<evidence type="ECO:0000313" key="4">
    <source>
        <dbReference type="Proteomes" id="UP000663942"/>
    </source>
</evidence>
<evidence type="ECO:0000259" key="2">
    <source>
        <dbReference type="Pfam" id="PF13400"/>
    </source>
</evidence>
<dbReference type="InterPro" id="IPR028087">
    <property type="entry name" value="Tad_N"/>
</dbReference>
<dbReference type="InterPro" id="IPR036465">
    <property type="entry name" value="vWFA_dom_sf"/>
</dbReference>
<reference evidence="3 4" key="1">
    <citation type="submission" date="2020-09" db="EMBL/GenBank/DDBJ databases">
        <title>Brevundimonas sp. LVF1 isolated from an oligotrophic pond in Goettingen, Germany.</title>
        <authorList>
            <person name="Friedrich I."/>
            <person name="Klassen A."/>
            <person name="Neubauer H."/>
            <person name="Schneider D."/>
            <person name="Hertel R."/>
            <person name="Daniel R."/>
        </authorList>
    </citation>
    <scope>NUCLEOTIDE SEQUENCE [LARGE SCALE GENOMIC DNA]</scope>
    <source>
        <strain evidence="3 4">LVF1</strain>
    </source>
</reference>
<dbReference type="SUPFAM" id="SSF53300">
    <property type="entry name" value="vWA-like"/>
    <property type="match status" value="1"/>
</dbReference>
<dbReference type="Pfam" id="PF13400">
    <property type="entry name" value="Tad"/>
    <property type="match status" value="1"/>
</dbReference>
<keyword evidence="1" id="KW-1133">Transmembrane helix</keyword>
<keyword evidence="1" id="KW-0472">Membrane</keyword>
<keyword evidence="4" id="KW-1185">Reference proteome</keyword>
<dbReference type="Proteomes" id="UP000663942">
    <property type="component" value="Chromosome"/>
</dbReference>
<protein>
    <submittedName>
        <fullName evidence="3">Pilus assembly protein</fullName>
    </submittedName>
</protein>
<dbReference type="Gene3D" id="3.40.50.410">
    <property type="entry name" value="von Willebrand factor, type A domain"/>
    <property type="match status" value="2"/>
</dbReference>
<name>A0ABX7SJQ9_9CAUL</name>
<gene>
    <name evidence="3" type="ORF">IFE19_14275</name>
</gene>
<feature type="domain" description="Putative Flp pilus-assembly TadG-like N-terminal" evidence="2">
    <location>
        <begin position="24"/>
        <end position="70"/>
    </location>
</feature>
<organism evidence="3 4">
    <name type="scientific">Brevundimonas pondensis</name>
    <dbReference type="NCBI Taxonomy" id="2774189"/>
    <lineage>
        <taxon>Bacteria</taxon>
        <taxon>Pseudomonadati</taxon>
        <taxon>Pseudomonadota</taxon>
        <taxon>Alphaproteobacteria</taxon>
        <taxon>Caulobacterales</taxon>
        <taxon>Caulobacteraceae</taxon>
        <taxon>Brevundimonas</taxon>
    </lineage>
</organism>
<proteinExistence type="predicted"/>
<keyword evidence="1" id="KW-0812">Transmembrane</keyword>
<dbReference type="RefSeq" id="WP_207823362.1">
    <property type="nucleotide sequence ID" value="NZ_CP062006.1"/>
</dbReference>
<evidence type="ECO:0000256" key="1">
    <source>
        <dbReference type="SAM" id="Phobius"/>
    </source>
</evidence>
<accession>A0ABX7SJQ9</accession>
<dbReference type="EMBL" id="CP062006">
    <property type="protein sequence ID" value="QTC87248.1"/>
    <property type="molecule type" value="Genomic_DNA"/>
</dbReference>
<sequence>MSGFSRLVHGARAFVARFAQATRGNVAMMFGLALPALVMITLGAVDIHQASKVKANLQDALDAAALAAARSKYTDDVNLNRIGLAALKANMPAYFSETSTDTASFVLQGNTIIADARVNVKVLVANIVLPPYGQLLDDYLPVGSHSEVLRASRDVEVAMALDITGSMDNCSKNCPPTSKIQDLRAAAKELIELVVQDQQSPFYSKVALVPYAAGVNVGVSADSVRGALDATSKSITAASWVTGTIRTVSAVNRNSSATITASSHGFANGDRVVMWNIDKMPAINGVAYQVTNASSSQFQLRLLNSSGAVTSTYLNTSGYNSFSGTAYVAKCVRTDCGLTLTASGHGLVANDYVRLADMGGMAQLNNGGYRVASQSGSQVILDTSRSLGLVKTVKGGNSYSSGGKLFNGRDGGQWRAYPAASGMVAVLGSSTCVSERAGAQAYTDSYPSVGSYVGRGYLDSSNPCPSVAVTPLSSSRVDLGKEIDKLEAGGSTAGQIGIAWAWYMISPNFSSLWGVNSRPAAYDPSKTLKVAILMTDGEFNTPFRSGVIAADAGSGSGGADTHINENATNGHPFEQSLALCQAMQDQGVVVYTVGFDLGTDVGGPGIDTALEMLRECATTPDRHFFEANSGTDLKEAFKAIGRDITRLRIAR</sequence>
<evidence type="ECO:0000313" key="3">
    <source>
        <dbReference type="EMBL" id="QTC87248.1"/>
    </source>
</evidence>